<keyword evidence="2" id="KW-1185">Reference proteome</keyword>
<dbReference type="GeneID" id="55604708"/>
<dbReference type="KEGG" id="vg:55604708"/>
<reference evidence="1 2" key="1">
    <citation type="submission" date="2017-07" db="EMBL/GenBank/DDBJ databases">
        <title>In vitro design and evaluation of phage cocktails against multidrug-resistant Aeromonas salmonicida.</title>
        <authorList>
            <person name="Chen L."/>
            <person name="Yuan S."/>
            <person name="Ma Y."/>
        </authorList>
    </citation>
    <scope>NUCLEOTIDE SEQUENCE [LARGE SCALE GENOMIC DNA]</scope>
</reference>
<accession>A0A223LEN2</accession>
<sequence length="82" mass="9566">MMFLETEKVNLVGRIHPLDIANQICSVQPIDPEPFRKLYERAKENERIKIRLSKAFMVPVSRIDAYCVEAYRLGIKESKNKS</sequence>
<dbReference type="EMBL" id="MF448340">
    <property type="protein sequence ID" value="ASU00211.1"/>
    <property type="molecule type" value="Genomic_DNA"/>
</dbReference>
<evidence type="ECO:0000313" key="2">
    <source>
        <dbReference type="Proteomes" id="UP000226092"/>
    </source>
</evidence>
<protein>
    <submittedName>
        <fullName evidence="1">Uncharacterized protein</fullName>
    </submittedName>
</protein>
<evidence type="ECO:0000313" key="1">
    <source>
        <dbReference type="EMBL" id="ASU00211.1"/>
    </source>
</evidence>
<proteinExistence type="predicted"/>
<organism evidence="1 2">
    <name type="scientific">Aeromonas phage AS-zj</name>
    <dbReference type="NCBI Taxonomy" id="2024208"/>
    <lineage>
        <taxon>Viruses</taxon>
        <taxon>Duplodnaviria</taxon>
        <taxon>Heunggongvirae</taxon>
        <taxon>Uroviricota</taxon>
        <taxon>Caudoviricetes</taxon>
        <taxon>Pantevenvirales</taxon>
        <taxon>Straboviridae</taxon>
        <taxon>Emmerichvirinae</taxon>
        <taxon>Ceceduovirus</taxon>
        <taxon>Ceceduovirus aszj</taxon>
    </lineage>
</organism>
<name>A0A223LEN2_9CAUD</name>
<dbReference type="RefSeq" id="YP_009834641.1">
    <property type="nucleotide sequence ID" value="NC_048673.1"/>
</dbReference>
<dbReference type="Proteomes" id="UP000226092">
    <property type="component" value="Segment"/>
</dbReference>